<protein>
    <recommendedName>
        <fullName evidence="3">TnsA endonuclease N-terminal domain-containing protein</fullName>
    </recommendedName>
</protein>
<dbReference type="RefSeq" id="WP_201354449.1">
    <property type="nucleotide sequence ID" value="NZ_JBGXBU010000001.1"/>
</dbReference>
<gene>
    <name evidence="1" type="ORF">ACEUDJ_04335</name>
</gene>
<evidence type="ECO:0000313" key="1">
    <source>
        <dbReference type="EMBL" id="MFM4892107.1"/>
    </source>
</evidence>
<evidence type="ECO:0008006" key="3">
    <source>
        <dbReference type="Google" id="ProtNLM"/>
    </source>
</evidence>
<name>A0ABW9GME6_9GAMM</name>
<dbReference type="EMBL" id="JBGXBU010000001">
    <property type="protein sequence ID" value="MFM4892107.1"/>
    <property type="molecule type" value="Genomic_DNA"/>
</dbReference>
<dbReference type="GeneID" id="97219300"/>
<comment type="caution">
    <text evidence="1">The sequence shown here is derived from an EMBL/GenBank/DDBJ whole genome shotgun (WGS) entry which is preliminary data.</text>
</comment>
<proteinExistence type="predicted"/>
<keyword evidence="2" id="KW-1185">Reference proteome</keyword>
<evidence type="ECO:0000313" key="2">
    <source>
        <dbReference type="Proteomes" id="UP001630969"/>
    </source>
</evidence>
<accession>A0ABW9GME6</accession>
<reference evidence="1 2" key="1">
    <citation type="submission" date="2024-09" db="EMBL/GenBank/DDBJ databases">
        <title>Aeromonas strains Genome sequencing and assembly.</title>
        <authorList>
            <person name="Hu X."/>
            <person name="Tang B."/>
        </authorList>
    </citation>
    <scope>NUCLEOTIDE SEQUENCE [LARGE SCALE GENOMIC DNA]</scope>
    <source>
        <strain evidence="1 2">NB23SCDHY001</strain>
    </source>
</reference>
<sequence length="263" mass="30013">MLHAILHGKAGRVEQGGQSLRWRELFKRNEDLLTATFFGRLPYLSNDAFEAVLGCLIGVEQAKRLAPTFIEIELWSRLTEWEERGYVEPDVILRFENELVMIEVKPPFGGGQYQDQWQAQMTALSVETEYLEYEQIHFVALGNTLPVPLPIDEHPKRFTPMTQLEWNDLRRLLQNNSMFTSCRQDEAICQDWMEAFSLFGMLPSAPSWQPLLDYASAPSLDLAVACQQLSLSVKMPAQDNWAPLMSFANGLTLDHHLLAASIQ</sequence>
<organism evidence="1 2">
    <name type="scientific">Aeromonas bivalvium</name>
    <dbReference type="NCBI Taxonomy" id="440079"/>
    <lineage>
        <taxon>Bacteria</taxon>
        <taxon>Pseudomonadati</taxon>
        <taxon>Pseudomonadota</taxon>
        <taxon>Gammaproteobacteria</taxon>
        <taxon>Aeromonadales</taxon>
        <taxon>Aeromonadaceae</taxon>
        <taxon>Aeromonas</taxon>
    </lineage>
</organism>
<dbReference type="Proteomes" id="UP001630969">
    <property type="component" value="Unassembled WGS sequence"/>
</dbReference>